<dbReference type="PANTHER" id="PTHR23511">
    <property type="entry name" value="SYNAPTIC VESICLE GLYCOPROTEIN 2"/>
    <property type="match status" value="1"/>
</dbReference>
<gene>
    <name evidence="8" type="ORF">P171DRAFT_464332</name>
</gene>
<feature type="transmembrane region" description="Helical" evidence="6">
    <location>
        <begin position="178"/>
        <end position="201"/>
    </location>
</feature>
<dbReference type="Proteomes" id="UP000799764">
    <property type="component" value="Unassembled WGS sequence"/>
</dbReference>
<evidence type="ECO:0000256" key="6">
    <source>
        <dbReference type="SAM" id="Phobius"/>
    </source>
</evidence>
<accession>A0A9P4PGM8</accession>
<organism evidence="8 9">
    <name type="scientific">Karstenula rhodostoma CBS 690.94</name>
    <dbReference type="NCBI Taxonomy" id="1392251"/>
    <lineage>
        <taxon>Eukaryota</taxon>
        <taxon>Fungi</taxon>
        <taxon>Dikarya</taxon>
        <taxon>Ascomycota</taxon>
        <taxon>Pezizomycotina</taxon>
        <taxon>Dothideomycetes</taxon>
        <taxon>Pleosporomycetidae</taxon>
        <taxon>Pleosporales</taxon>
        <taxon>Massarineae</taxon>
        <taxon>Didymosphaeriaceae</taxon>
        <taxon>Karstenula</taxon>
    </lineage>
</organism>
<dbReference type="GO" id="GO:0016020">
    <property type="term" value="C:membrane"/>
    <property type="evidence" value="ECO:0007669"/>
    <property type="project" value="UniProtKB-SubCell"/>
</dbReference>
<dbReference type="GO" id="GO:0022857">
    <property type="term" value="F:transmembrane transporter activity"/>
    <property type="evidence" value="ECO:0007669"/>
    <property type="project" value="InterPro"/>
</dbReference>
<keyword evidence="2" id="KW-0813">Transport</keyword>
<feature type="transmembrane region" description="Helical" evidence="6">
    <location>
        <begin position="536"/>
        <end position="556"/>
    </location>
</feature>
<evidence type="ECO:0000259" key="7">
    <source>
        <dbReference type="PROSITE" id="PS50850"/>
    </source>
</evidence>
<evidence type="ECO:0000313" key="9">
    <source>
        <dbReference type="Proteomes" id="UP000799764"/>
    </source>
</evidence>
<comment type="subcellular location">
    <subcellularLocation>
        <location evidence="1">Membrane</location>
        <topology evidence="1">Multi-pass membrane protein</topology>
    </subcellularLocation>
</comment>
<keyword evidence="4 6" id="KW-1133">Transmembrane helix</keyword>
<dbReference type="EMBL" id="MU001502">
    <property type="protein sequence ID" value="KAF2443670.1"/>
    <property type="molecule type" value="Genomic_DNA"/>
</dbReference>
<evidence type="ECO:0000256" key="4">
    <source>
        <dbReference type="ARBA" id="ARBA00022989"/>
    </source>
</evidence>
<dbReference type="InterPro" id="IPR005828">
    <property type="entry name" value="MFS_sugar_transport-like"/>
</dbReference>
<name>A0A9P4PGM8_9PLEO</name>
<dbReference type="OrthoDB" id="4139357at2759"/>
<comment type="caution">
    <text evidence="8">The sequence shown here is derived from an EMBL/GenBank/DDBJ whole genome shotgun (WGS) entry which is preliminary data.</text>
</comment>
<dbReference type="Gene3D" id="1.20.1250.20">
    <property type="entry name" value="MFS general substrate transporter like domains"/>
    <property type="match status" value="1"/>
</dbReference>
<keyword evidence="8" id="KW-0762">Sugar transport</keyword>
<feature type="domain" description="Major facilitator superfamily (MFS) profile" evidence="7">
    <location>
        <begin position="84"/>
        <end position="559"/>
    </location>
</feature>
<reference evidence="8" key="1">
    <citation type="journal article" date="2020" name="Stud. Mycol.">
        <title>101 Dothideomycetes genomes: a test case for predicting lifestyles and emergence of pathogens.</title>
        <authorList>
            <person name="Haridas S."/>
            <person name="Albert R."/>
            <person name="Binder M."/>
            <person name="Bloem J."/>
            <person name="Labutti K."/>
            <person name="Salamov A."/>
            <person name="Andreopoulos B."/>
            <person name="Baker S."/>
            <person name="Barry K."/>
            <person name="Bills G."/>
            <person name="Bluhm B."/>
            <person name="Cannon C."/>
            <person name="Castanera R."/>
            <person name="Culley D."/>
            <person name="Daum C."/>
            <person name="Ezra D."/>
            <person name="Gonzalez J."/>
            <person name="Henrissat B."/>
            <person name="Kuo A."/>
            <person name="Liang C."/>
            <person name="Lipzen A."/>
            <person name="Lutzoni F."/>
            <person name="Magnuson J."/>
            <person name="Mondo S."/>
            <person name="Nolan M."/>
            <person name="Ohm R."/>
            <person name="Pangilinan J."/>
            <person name="Park H.-J."/>
            <person name="Ramirez L."/>
            <person name="Alfaro M."/>
            <person name="Sun H."/>
            <person name="Tritt A."/>
            <person name="Yoshinaga Y."/>
            <person name="Zwiers L.-H."/>
            <person name="Turgeon B."/>
            <person name="Goodwin S."/>
            <person name="Spatafora J."/>
            <person name="Crous P."/>
            <person name="Grigoriev I."/>
        </authorList>
    </citation>
    <scope>NUCLEOTIDE SEQUENCE</scope>
    <source>
        <strain evidence="8">CBS 690.94</strain>
    </source>
</reference>
<keyword evidence="9" id="KW-1185">Reference proteome</keyword>
<feature type="transmembrane region" description="Helical" evidence="6">
    <location>
        <begin position="447"/>
        <end position="466"/>
    </location>
</feature>
<feature type="transmembrane region" description="Helical" evidence="6">
    <location>
        <begin position="149"/>
        <end position="166"/>
    </location>
</feature>
<keyword evidence="3 6" id="KW-0812">Transmembrane</keyword>
<evidence type="ECO:0000256" key="1">
    <source>
        <dbReference type="ARBA" id="ARBA00004141"/>
    </source>
</evidence>
<evidence type="ECO:0000256" key="5">
    <source>
        <dbReference type="ARBA" id="ARBA00023136"/>
    </source>
</evidence>
<feature type="transmembrane region" description="Helical" evidence="6">
    <location>
        <begin position="123"/>
        <end position="142"/>
    </location>
</feature>
<evidence type="ECO:0000256" key="2">
    <source>
        <dbReference type="ARBA" id="ARBA00022448"/>
    </source>
</evidence>
<feature type="transmembrane region" description="Helical" evidence="6">
    <location>
        <begin position="373"/>
        <end position="401"/>
    </location>
</feature>
<feature type="transmembrane region" description="Helical" evidence="6">
    <location>
        <begin position="265"/>
        <end position="285"/>
    </location>
</feature>
<feature type="transmembrane region" description="Helical" evidence="6">
    <location>
        <begin position="421"/>
        <end position="440"/>
    </location>
</feature>
<feature type="transmembrane region" description="Helical" evidence="6">
    <location>
        <begin position="84"/>
        <end position="111"/>
    </location>
</feature>
<dbReference type="Pfam" id="PF00083">
    <property type="entry name" value="Sugar_tr"/>
    <property type="match status" value="1"/>
</dbReference>
<proteinExistence type="predicted"/>
<protein>
    <submittedName>
        <fullName evidence="8">Sugar transporter-like protein</fullName>
    </submittedName>
</protein>
<dbReference type="SUPFAM" id="SSF103473">
    <property type="entry name" value="MFS general substrate transporter"/>
    <property type="match status" value="1"/>
</dbReference>
<dbReference type="InterPro" id="IPR020846">
    <property type="entry name" value="MFS_dom"/>
</dbReference>
<dbReference type="PANTHER" id="PTHR23511:SF3">
    <property type="entry name" value="MAJOR FACILITATOR SUPERFAMILY (MFS) PROFILE DOMAIN-CONTAINING PROTEIN"/>
    <property type="match status" value="1"/>
</dbReference>
<evidence type="ECO:0000313" key="8">
    <source>
        <dbReference type="EMBL" id="KAF2443670.1"/>
    </source>
</evidence>
<sequence length="564" mass="61407">MAINTYDDPSMGLDEAQKPPIEKLRTQVEVPIYNDVERVAETDMSFAAILKGAAANPLTTFEKKAALINVEIDNFGLGRYQICIWFLCGFGYFLDLAWAQGVGLIASAVYQEMDVPPARQGDIFSLANAGLAIGALTFGILVDIIGRKWAFNLTCLITSIFGLLIAAPKYNYEAVCGIYFLASLGLGGNIPIDATIALEFLPQSRRNLVALLSLWQPIGVVAASGIAYGTAAKWRCDPALPACSAVGAGEACCSVASNMGWRYEVIILGCVTLFIFFLRFFVFNFHESPKFLLARGREAEAIEVLHKIAKFNRAPPPKLTLEMFAALDEMDSNLSVVNVEGPRTRAQMVKKVGRDIGKEFQRLKGVFANRLQCFTFVLLAIAYMGDYWSFNLAGSFLPIILLRNNVSDGRGSVSDTYKQYIIIYAPGIIGAVLALVSVQMPLVGRKWSLVISAICQGLAMAMYTQVNNTAGYVGLNALEYIMQTYFNAVLYASAPELFDTSYRGSVSGMLSCLGRISGIVAPFAGASFLADQSSGILWLGAGGIWVAALVMVFLPVEMRNRQMF</sequence>
<keyword evidence="5 6" id="KW-0472">Membrane</keyword>
<evidence type="ECO:0000256" key="3">
    <source>
        <dbReference type="ARBA" id="ARBA00022692"/>
    </source>
</evidence>
<feature type="transmembrane region" description="Helical" evidence="6">
    <location>
        <begin position="208"/>
        <end position="231"/>
    </location>
</feature>
<dbReference type="AlphaFoldDB" id="A0A9P4PGM8"/>
<dbReference type="InterPro" id="IPR036259">
    <property type="entry name" value="MFS_trans_sf"/>
</dbReference>
<dbReference type="PROSITE" id="PS50850">
    <property type="entry name" value="MFS"/>
    <property type="match status" value="1"/>
</dbReference>